<dbReference type="EMBL" id="CP042806">
    <property type="protein sequence ID" value="QEE29448.1"/>
    <property type="molecule type" value="Genomic_DNA"/>
</dbReference>
<keyword evidence="4 7" id="KW-0547">Nucleotide-binding</keyword>
<dbReference type="SUPFAM" id="SSF48452">
    <property type="entry name" value="TPR-like"/>
    <property type="match status" value="2"/>
</dbReference>
<dbReference type="PANTHER" id="PTHR43289">
    <property type="entry name" value="MITOGEN-ACTIVATED PROTEIN KINASE KINASE KINASE 20-RELATED"/>
    <property type="match status" value="1"/>
</dbReference>
<dbReference type="PROSITE" id="PS00107">
    <property type="entry name" value="PROTEIN_KINASE_ATP"/>
    <property type="match status" value="1"/>
</dbReference>
<gene>
    <name evidence="10" type="ORF">FTW19_16465</name>
</gene>
<reference evidence="10 11" key="1">
    <citation type="submission" date="2019-08" db="EMBL/GenBank/DDBJ databases">
        <title>Complete genome sequence of Terriglobus albidus strain ORNL.</title>
        <authorList>
            <person name="Podar M."/>
        </authorList>
    </citation>
    <scope>NUCLEOTIDE SEQUENCE [LARGE SCALE GENOMIC DNA]</scope>
    <source>
        <strain evidence="10 11">ORNL</strain>
    </source>
</reference>
<dbReference type="CDD" id="cd14014">
    <property type="entry name" value="STKc_PknB_like"/>
    <property type="match status" value="1"/>
</dbReference>
<evidence type="ECO:0000256" key="1">
    <source>
        <dbReference type="ARBA" id="ARBA00012513"/>
    </source>
</evidence>
<evidence type="ECO:0000259" key="9">
    <source>
        <dbReference type="PROSITE" id="PS50011"/>
    </source>
</evidence>
<dbReference type="AlphaFoldDB" id="A0A5B9EB94"/>
<feature type="region of interest" description="Disordered" evidence="8">
    <location>
        <begin position="359"/>
        <end position="498"/>
    </location>
</feature>
<evidence type="ECO:0000313" key="10">
    <source>
        <dbReference type="EMBL" id="QEE29448.1"/>
    </source>
</evidence>
<dbReference type="SUPFAM" id="SSF56112">
    <property type="entry name" value="Protein kinase-like (PK-like)"/>
    <property type="match status" value="1"/>
</dbReference>
<keyword evidence="11" id="KW-1185">Reference proteome</keyword>
<dbReference type="GO" id="GO:0004674">
    <property type="term" value="F:protein serine/threonine kinase activity"/>
    <property type="evidence" value="ECO:0007669"/>
    <property type="project" value="UniProtKB-KW"/>
</dbReference>
<dbReference type="FunFam" id="1.10.510.10:FF:000021">
    <property type="entry name" value="Serine/threonine protein kinase"/>
    <property type="match status" value="1"/>
</dbReference>
<evidence type="ECO:0000256" key="4">
    <source>
        <dbReference type="ARBA" id="ARBA00022741"/>
    </source>
</evidence>
<dbReference type="InterPro" id="IPR011990">
    <property type="entry name" value="TPR-like_helical_dom_sf"/>
</dbReference>
<accession>A0A5B9EB94</accession>
<dbReference type="Pfam" id="PF00069">
    <property type="entry name" value="Pkinase"/>
    <property type="match status" value="1"/>
</dbReference>
<dbReference type="Gene3D" id="3.30.200.20">
    <property type="entry name" value="Phosphorylase Kinase, domain 1"/>
    <property type="match status" value="1"/>
</dbReference>
<dbReference type="InterPro" id="IPR008271">
    <property type="entry name" value="Ser/Thr_kinase_AS"/>
</dbReference>
<dbReference type="GO" id="GO:0005524">
    <property type="term" value="F:ATP binding"/>
    <property type="evidence" value="ECO:0007669"/>
    <property type="project" value="UniProtKB-UniRule"/>
</dbReference>
<protein>
    <recommendedName>
        <fullName evidence="1">non-specific serine/threonine protein kinase</fullName>
        <ecNumber evidence="1">2.7.11.1</ecNumber>
    </recommendedName>
</protein>
<evidence type="ECO:0000313" key="11">
    <source>
        <dbReference type="Proteomes" id="UP000321820"/>
    </source>
</evidence>
<organism evidence="10 11">
    <name type="scientific">Terriglobus albidus</name>
    <dbReference type="NCBI Taxonomy" id="1592106"/>
    <lineage>
        <taxon>Bacteria</taxon>
        <taxon>Pseudomonadati</taxon>
        <taxon>Acidobacteriota</taxon>
        <taxon>Terriglobia</taxon>
        <taxon>Terriglobales</taxon>
        <taxon>Acidobacteriaceae</taxon>
        <taxon>Terriglobus</taxon>
    </lineage>
</organism>
<sequence length="1129" mass="119788">MLFSQRVSSASISSVWPSGTRCTKVSGIRLSLYRRKVRGKAVRHPAQTGYDGRTFTQVSLVVSAESAADCDVLDMSFETGSFIGPYQILGSLGRGGMGSVFRALDTRLHREVALKVLHEDLSMPEMHERFLREARAASALNHPNIRTIFDIGDHNGDPYMVMELLDGETLRDSIDRGPMPVAEVLAYGIEVAEALAAAHAKNIVHRDIKPANVFLVPRPSGAWQAKVLDFGLAKIERLTGHSQHTQDLTVTGSTVGTVAYMSPEQARGEQLDTRSDLFSLGVVLYEMATGCVPFDGATSAVIFVNILSHDPPAMKSFGANVPRDLEKVILKLLAKDRKNRYQSAGDVAAALEEIRDGGKKAPWMQRNKAPVNDPGDPRSVDRRIRRTSSPPVPGGRRENDLPERASQPFIPPSKMGVPASPEQARTSGPADATEINIPAAGWRPPAPHSSQTSSHHAEDKTAAVAVASGQRSAQRRAASGSGVVAARPRAGYESNVEAEPEKKGSKMLLFVAIAVLVIVAGAFAFFRFRNKSVVSDVMTPGQAVMVTAIQNDTGDSTLDDWVASAVAMELSQSPSIAYRGPESFRAQLSGDGTVSQPVDEVTARQVATNSGVPVFLFGRISSGGAGYDIELTLHETASNRTLATFTDRAVSKEQIGVTLDRLAQPLRAALGESNADIQKTSVSFNSLASSSQEALREYARGEIALSLWQPALAMQAYERAVAADPAFVQPALKLALLYEAVGAHDAAGTAASSAAANAAKSGQRLAALSALAQELFVSGNLPKASELAKAYLTAFASDPDGFRLQAVVDRKMGRWAEAGQAAQGGLKLNPGDGSLYREAEVAMTAQNRYEAALKLERQAVKVGSKHNDQELLAAYLQGKDDLLAAQIELARQHPDALTVAPAYATYLDNTGRLQAGAAVWRQAITSVSQNPKLAAVAATFAGQAALNRALLSDCVGAKAFLPVTTSIAPRAAYYAGLAAAMCGDEAAAQQHLSALNSQQGTAAKEYFAPVVTAAIQLKTGQPEAALELLSKAKAYDTITIGAYLRGLAQVATGKPQVALIDHQVQLQHHGQSLLTGGTVYPAAQIGLAHAYDAMGDHNNAAMAYKAFATLWKEADAGSPLLTEAKAKGR</sequence>
<feature type="compositionally biased region" description="Low complexity" evidence="8">
    <location>
        <begin position="467"/>
        <end position="482"/>
    </location>
</feature>
<dbReference type="PANTHER" id="PTHR43289:SF34">
    <property type="entry name" value="SERINE_THREONINE-PROTEIN KINASE YBDM-RELATED"/>
    <property type="match status" value="1"/>
</dbReference>
<evidence type="ECO:0000256" key="2">
    <source>
        <dbReference type="ARBA" id="ARBA00022527"/>
    </source>
</evidence>
<keyword evidence="5 10" id="KW-0418">Kinase</keyword>
<dbReference type="InterPro" id="IPR000719">
    <property type="entry name" value="Prot_kinase_dom"/>
</dbReference>
<dbReference type="Proteomes" id="UP000321820">
    <property type="component" value="Chromosome"/>
</dbReference>
<name>A0A5B9EB94_9BACT</name>
<evidence type="ECO:0000256" key="5">
    <source>
        <dbReference type="ARBA" id="ARBA00022777"/>
    </source>
</evidence>
<evidence type="ECO:0000256" key="7">
    <source>
        <dbReference type="PROSITE-ProRule" id="PRU10141"/>
    </source>
</evidence>
<evidence type="ECO:0000256" key="8">
    <source>
        <dbReference type="SAM" id="MobiDB-lite"/>
    </source>
</evidence>
<dbReference type="Gene3D" id="1.10.510.10">
    <property type="entry name" value="Transferase(Phosphotransferase) domain 1"/>
    <property type="match status" value="1"/>
</dbReference>
<proteinExistence type="predicted"/>
<feature type="binding site" evidence="7">
    <location>
        <position position="115"/>
    </location>
    <ligand>
        <name>ATP</name>
        <dbReference type="ChEBI" id="CHEBI:30616"/>
    </ligand>
</feature>
<dbReference type="EC" id="2.7.11.1" evidence="1"/>
<dbReference type="PROSITE" id="PS00108">
    <property type="entry name" value="PROTEIN_KINASE_ST"/>
    <property type="match status" value="1"/>
</dbReference>
<evidence type="ECO:0000256" key="3">
    <source>
        <dbReference type="ARBA" id="ARBA00022679"/>
    </source>
</evidence>
<feature type="domain" description="Protein kinase" evidence="9">
    <location>
        <begin position="86"/>
        <end position="364"/>
    </location>
</feature>
<dbReference type="OrthoDB" id="100931at2"/>
<dbReference type="SMART" id="SM00220">
    <property type="entry name" value="S_TKc"/>
    <property type="match status" value="1"/>
</dbReference>
<dbReference type="InterPro" id="IPR011009">
    <property type="entry name" value="Kinase-like_dom_sf"/>
</dbReference>
<dbReference type="KEGG" id="talb:FTW19_16465"/>
<keyword evidence="3" id="KW-0808">Transferase</keyword>
<dbReference type="PROSITE" id="PS50011">
    <property type="entry name" value="PROTEIN_KINASE_DOM"/>
    <property type="match status" value="1"/>
</dbReference>
<dbReference type="Gene3D" id="1.25.40.10">
    <property type="entry name" value="Tetratricopeptide repeat domain"/>
    <property type="match status" value="1"/>
</dbReference>
<evidence type="ECO:0000256" key="6">
    <source>
        <dbReference type="ARBA" id="ARBA00022840"/>
    </source>
</evidence>
<keyword evidence="2" id="KW-0723">Serine/threonine-protein kinase</keyword>
<keyword evidence="6 7" id="KW-0067">ATP-binding</keyword>
<dbReference type="InterPro" id="IPR017441">
    <property type="entry name" value="Protein_kinase_ATP_BS"/>
</dbReference>